<dbReference type="Pfam" id="PF19590">
    <property type="entry name" value="TrbL_3"/>
    <property type="match status" value="1"/>
</dbReference>
<evidence type="ECO:0000313" key="3">
    <source>
        <dbReference type="Proteomes" id="UP000612893"/>
    </source>
</evidence>
<feature type="transmembrane region" description="Helical" evidence="1">
    <location>
        <begin position="68"/>
        <end position="86"/>
    </location>
</feature>
<organism evidence="2 3">
    <name type="scientific">Candidatus Nephthysia bennettiae</name>
    <dbReference type="NCBI Taxonomy" id="3127016"/>
    <lineage>
        <taxon>Bacteria</taxon>
        <taxon>Bacillati</taxon>
        <taxon>Candidatus Dormiibacterota</taxon>
        <taxon>Candidatus Dormibacteria</taxon>
        <taxon>Candidatus Dormibacterales</taxon>
        <taxon>Candidatus Dormibacteraceae</taxon>
        <taxon>Candidatus Nephthysia</taxon>
    </lineage>
</organism>
<dbReference type="RefSeq" id="WP_338201508.1">
    <property type="nucleotide sequence ID" value="NZ_JAEKNR010000112.1"/>
</dbReference>
<proteinExistence type="predicted"/>
<evidence type="ECO:0000256" key="1">
    <source>
        <dbReference type="SAM" id="Phobius"/>
    </source>
</evidence>
<accession>A0A934N9A7</accession>
<dbReference type="EMBL" id="JAEKNR010000112">
    <property type="protein sequence ID" value="MBJ7598474.1"/>
    <property type="molecule type" value="Genomic_DNA"/>
</dbReference>
<feature type="transmembrane region" description="Helical" evidence="1">
    <location>
        <begin position="248"/>
        <end position="270"/>
    </location>
</feature>
<evidence type="ECO:0000313" key="2">
    <source>
        <dbReference type="EMBL" id="MBJ7598474.1"/>
    </source>
</evidence>
<feature type="transmembrane region" description="Helical" evidence="1">
    <location>
        <begin position="155"/>
        <end position="175"/>
    </location>
</feature>
<keyword evidence="1" id="KW-0472">Membrane</keyword>
<dbReference type="Proteomes" id="UP000612893">
    <property type="component" value="Unassembled WGS sequence"/>
</dbReference>
<dbReference type="InterPro" id="IPR045782">
    <property type="entry name" value="TrbL_3"/>
</dbReference>
<evidence type="ECO:0008006" key="4">
    <source>
        <dbReference type="Google" id="ProtNLM"/>
    </source>
</evidence>
<comment type="caution">
    <text evidence="2">The sequence shown here is derived from an EMBL/GenBank/DDBJ whole genome shotgun (WGS) entry which is preliminary data.</text>
</comment>
<protein>
    <recommendedName>
        <fullName evidence="4">Type IV secretion system protein</fullName>
    </recommendedName>
</protein>
<feature type="transmembrane region" description="Helical" evidence="1">
    <location>
        <begin position="214"/>
        <end position="236"/>
    </location>
</feature>
<gene>
    <name evidence="2" type="ORF">JF922_10370</name>
</gene>
<name>A0A934N9A7_9BACT</name>
<keyword evidence="1" id="KW-1133">Transmembrane helix</keyword>
<sequence>MPGIQQLIDAVLAIQRGLDVAGHAAWFVRQNVDAVLTALHLFLFATVNPFQPRQAFTSVGPVQEFTPLVQAAADLALLAALTWAFMRMMWAHGFRNQYTVRTLLPRAGLAALLINFALPLVQGAVDSSNAICDSIALATRSQALLAVKGDFTWDLAAPGLYAVTMVVLFVAYLLLGFVYVVRFALLVVLTILAPAAALLFVLPETHHYTRLWASLFVSTLLMQPLQLLILAVGFGLDHYGHLPVRHLFALASVYIVFKVPGALHTTSLVASRATSMAKREVTHAVHVLAKA</sequence>
<dbReference type="AlphaFoldDB" id="A0A934N9A7"/>
<keyword evidence="3" id="KW-1185">Reference proteome</keyword>
<feature type="transmembrane region" description="Helical" evidence="1">
    <location>
        <begin position="181"/>
        <end position="202"/>
    </location>
</feature>
<keyword evidence="1" id="KW-0812">Transmembrane</keyword>
<reference evidence="2" key="1">
    <citation type="submission" date="2020-10" db="EMBL/GenBank/DDBJ databases">
        <title>Ca. Dormibacterota MAGs.</title>
        <authorList>
            <person name="Montgomery K."/>
        </authorList>
    </citation>
    <scope>NUCLEOTIDE SEQUENCE [LARGE SCALE GENOMIC DNA]</scope>
    <source>
        <strain evidence="2">SC8812_S17_10</strain>
    </source>
</reference>